<evidence type="ECO:0000256" key="1">
    <source>
        <dbReference type="ARBA" id="ARBA00006295"/>
    </source>
</evidence>
<feature type="compositionally biased region" description="Polar residues" evidence="2">
    <location>
        <begin position="277"/>
        <end position="289"/>
    </location>
</feature>
<dbReference type="Pfam" id="PF02195">
    <property type="entry name" value="ParB_N"/>
    <property type="match status" value="1"/>
</dbReference>
<dbReference type="InterPro" id="IPR037972">
    <property type="entry name" value="RepB_N"/>
</dbReference>
<dbReference type="NCBIfam" id="TIGR00180">
    <property type="entry name" value="parB_part"/>
    <property type="match status" value="1"/>
</dbReference>
<dbReference type="InterPro" id="IPR017819">
    <property type="entry name" value="Plasmid_partition_RepB"/>
</dbReference>
<proteinExistence type="inferred from homology"/>
<dbReference type="PANTHER" id="PTHR33375:SF1">
    <property type="entry name" value="CHROMOSOME-PARTITIONING PROTEIN PARB-RELATED"/>
    <property type="match status" value="1"/>
</dbReference>
<name>A0ABQ3D4X7_9RHOB</name>
<dbReference type="PANTHER" id="PTHR33375">
    <property type="entry name" value="CHROMOSOME-PARTITIONING PROTEIN PARB-RELATED"/>
    <property type="match status" value="1"/>
</dbReference>
<dbReference type="Gene3D" id="1.10.10.2830">
    <property type="match status" value="1"/>
</dbReference>
<keyword evidence="5" id="KW-1185">Reference proteome</keyword>
<evidence type="ECO:0000256" key="2">
    <source>
        <dbReference type="SAM" id="MobiDB-lite"/>
    </source>
</evidence>
<dbReference type="RefSeq" id="WP_189641153.1">
    <property type="nucleotide sequence ID" value="NZ_BMZF01000008.1"/>
</dbReference>
<feature type="region of interest" description="Disordered" evidence="2">
    <location>
        <begin position="269"/>
        <end position="289"/>
    </location>
</feature>
<feature type="domain" description="ParB-like N-terminal" evidence="3">
    <location>
        <begin position="68"/>
        <end position="159"/>
    </location>
</feature>
<sequence>MARKNLLQGLMDDQPAKAAPKDDAPDETSNADAVNKPASPTPARSRYTKGAIGAVSQSIADLKSRSVSDIDPFLIDAGGVQDRLDYVEDEHHALMESIRDYGQQVPVLVRPHPDDPDRYQIVYGRRRVLALRDLGLNVKAMIRDLDDDALIMAQGQENTARKDLSFIEKANFARQMQDGGYARKTMCDALHIDKTVISRMLSIVERLPVEVIERIGAAPNVGRDRWLALANAFEAREYDANEAISVINFSGAETSDKRFDALFQMLTRDQGAKQPRKQPSTRTPLKTTEGLQIGEASWGNGKMTMTMNNELTDGFDEWLVEHISEIHARWKANAE</sequence>
<protein>
    <submittedName>
        <fullName evidence="4">Plasmid partitioning protein RepB</fullName>
    </submittedName>
</protein>
<dbReference type="InterPro" id="IPR004437">
    <property type="entry name" value="ParB/RepB/Spo0J"/>
</dbReference>
<dbReference type="Proteomes" id="UP000634455">
    <property type="component" value="Unassembled WGS sequence"/>
</dbReference>
<dbReference type="CDD" id="cd16405">
    <property type="entry name" value="RepB_like_N"/>
    <property type="match status" value="1"/>
</dbReference>
<dbReference type="NCBIfam" id="TIGR03454">
    <property type="entry name" value="partition_RepB"/>
    <property type="match status" value="1"/>
</dbReference>
<organism evidence="4 5">
    <name type="scientific">Paramylibacter ulvae</name>
    <dbReference type="NCBI Taxonomy" id="1651968"/>
    <lineage>
        <taxon>Bacteria</taxon>
        <taxon>Pseudomonadati</taxon>
        <taxon>Pseudomonadota</taxon>
        <taxon>Alphaproteobacteria</taxon>
        <taxon>Rhodobacterales</taxon>
        <taxon>Paracoccaceae</taxon>
        <taxon>Paramylibacter</taxon>
    </lineage>
</organism>
<reference evidence="5" key="1">
    <citation type="journal article" date="2019" name="Int. J. Syst. Evol. Microbiol.">
        <title>The Global Catalogue of Microorganisms (GCM) 10K type strain sequencing project: providing services to taxonomists for standard genome sequencing and annotation.</title>
        <authorList>
            <consortium name="The Broad Institute Genomics Platform"/>
            <consortium name="The Broad Institute Genome Sequencing Center for Infectious Disease"/>
            <person name="Wu L."/>
            <person name="Ma J."/>
        </authorList>
    </citation>
    <scope>NUCLEOTIDE SEQUENCE [LARGE SCALE GENOMIC DNA]</scope>
    <source>
        <strain evidence="5">KCTC 32465</strain>
    </source>
</reference>
<evidence type="ECO:0000313" key="5">
    <source>
        <dbReference type="Proteomes" id="UP000634455"/>
    </source>
</evidence>
<evidence type="ECO:0000313" key="4">
    <source>
        <dbReference type="EMBL" id="GHA59034.1"/>
    </source>
</evidence>
<dbReference type="InterPro" id="IPR003115">
    <property type="entry name" value="ParB_N"/>
</dbReference>
<feature type="region of interest" description="Disordered" evidence="2">
    <location>
        <begin position="1"/>
        <end position="49"/>
    </location>
</feature>
<dbReference type="SUPFAM" id="SSF110849">
    <property type="entry name" value="ParB/Sulfiredoxin"/>
    <property type="match status" value="1"/>
</dbReference>
<dbReference type="Pfam" id="PF07506">
    <property type="entry name" value="RepB"/>
    <property type="match status" value="1"/>
</dbReference>
<dbReference type="SUPFAM" id="SSF109709">
    <property type="entry name" value="KorB DNA-binding domain-like"/>
    <property type="match status" value="1"/>
</dbReference>
<dbReference type="SMART" id="SM00470">
    <property type="entry name" value="ParB"/>
    <property type="match status" value="1"/>
</dbReference>
<evidence type="ECO:0000259" key="3">
    <source>
        <dbReference type="SMART" id="SM00470"/>
    </source>
</evidence>
<dbReference type="InterPro" id="IPR011111">
    <property type="entry name" value="Plasmid_RepB"/>
</dbReference>
<dbReference type="InterPro" id="IPR036086">
    <property type="entry name" value="ParB/Sulfiredoxin_sf"/>
</dbReference>
<dbReference type="InterPro" id="IPR050336">
    <property type="entry name" value="Chromosome_partition/occlusion"/>
</dbReference>
<comment type="caution">
    <text evidence="4">The sequence shown here is derived from an EMBL/GenBank/DDBJ whole genome shotgun (WGS) entry which is preliminary data.</text>
</comment>
<gene>
    <name evidence="4" type="primary">repB1</name>
    <name evidence="4" type="ORF">GCM10008927_25900</name>
</gene>
<dbReference type="EMBL" id="BMZF01000008">
    <property type="protein sequence ID" value="GHA59034.1"/>
    <property type="molecule type" value="Genomic_DNA"/>
</dbReference>
<accession>A0ABQ3D4X7</accession>
<dbReference type="Gene3D" id="3.90.1530.30">
    <property type="match status" value="1"/>
</dbReference>
<comment type="similarity">
    <text evidence="1">Belongs to the ParB family.</text>
</comment>